<proteinExistence type="predicted"/>
<evidence type="ECO:0000256" key="2">
    <source>
        <dbReference type="SAM" id="SignalP"/>
    </source>
</evidence>
<protein>
    <submittedName>
        <fullName evidence="3">Uncharacterized protein</fullName>
    </submittedName>
</protein>
<evidence type="ECO:0000313" key="4">
    <source>
        <dbReference type="Proteomes" id="UP000772434"/>
    </source>
</evidence>
<comment type="caution">
    <text evidence="3">The sequence shown here is derived from an EMBL/GenBank/DDBJ whole genome shotgun (WGS) entry which is preliminary data.</text>
</comment>
<feature type="chain" id="PRO_5040190953" evidence="2">
    <location>
        <begin position="22"/>
        <end position="232"/>
    </location>
</feature>
<name>A0A9P5PTF3_9AGAR</name>
<keyword evidence="2" id="KW-0732">Signal</keyword>
<organism evidence="3 4">
    <name type="scientific">Rhodocollybia butyracea</name>
    <dbReference type="NCBI Taxonomy" id="206335"/>
    <lineage>
        <taxon>Eukaryota</taxon>
        <taxon>Fungi</taxon>
        <taxon>Dikarya</taxon>
        <taxon>Basidiomycota</taxon>
        <taxon>Agaricomycotina</taxon>
        <taxon>Agaricomycetes</taxon>
        <taxon>Agaricomycetidae</taxon>
        <taxon>Agaricales</taxon>
        <taxon>Marasmiineae</taxon>
        <taxon>Omphalotaceae</taxon>
        <taxon>Rhodocollybia</taxon>
    </lineage>
</organism>
<sequence>MRFGVLYASVLLAASISCIWATPIVVNRGTPIKGRDLSSSATEVHSFVARGADPHPPTPKRIPNGMGPAGFADTTVGEVISFRFTTMISGADEGEMKEKARRFMLLALPDVKFPQIQGSYKESEEAKSQPESSKESITFKVTVKMSNGLVLEYDGYMMNARYVPQGRPWVKAVPKPPKGKFWENDPLVTDVVKLGGSLWIGDSLEYPTLNADQWALTAGILKKAGIKMPSGS</sequence>
<evidence type="ECO:0000313" key="3">
    <source>
        <dbReference type="EMBL" id="KAF9068217.1"/>
    </source>
</evidence>
<dbReference type="PROSITE" id="PS51257">
    <property type="entry name" value="PROKAR_LIPOPROTEIN"/>
    <property type="match status" value="1"/>
</dbReference>
<dbReference type="AlphaFoldDB" id="A0A9P5PTF3"/>
<dbReference type="Proteomes" id="UP000772434">
    <property type="component" value="Unassembled WGS sequence"/>
</dbReference>
<gene>
    <name evidence="3" type="ORF">BDP27DRAFT_1327540</name>
</gene>
<feature type="signal peptide" evidence="2">
    <location>
        <begin position="1"/>
        <end position="21"/>
    </location>
</feature>
<dbReference type="EMBL" id="JADNRY010000063">
    <property type="protein sequence ID" value="KAF9068217.1"/>
    <property type="molecule type" value="Genomic_DNA"/>
</dbReference>
<feature type="region of interest" description="Disordered" evidence="1">
    <location>
        <begin position="48"/>
        <end position="68"/>
    </location>
</feature>
<evidence type="ECO:0000256" key="1">
    <source>
        <dbReference type="SAM" id="MobiDB-lite"/>
    </source>
</evidence>
<reference evidence="3" key="1">
    <citation type="submission" date="2020-11" db="EMBL/GenBank/DDBJ databases">
        <authorList>
            <consortium name="DOE Joint Genome Institute"/>
            <person name="Ahrendt S."/>
            <person name="Riley R."/>
            <person name="Andreopoulos W."/>
            <person name="Labutti K."/>
            <person name="Pangilinan J."/>
            <person name="Ruiz-Duenas F.J."/>
            <person name="Barrasa J.M."/>
            <person name="Sanchez-Garcia M."/>
            <person name="Camarero S."/>
            <person name="Miyauchi S."/>
            <person name="Serrano A."/>
            <person name="Linde D."/>
            <person name="Babiker R."/>
            <person name="Drula E."/>
            <person name="Ayuso-Fernandez I."/>
            <person name="Pacheco R."/>
            <person name="Padilla G."/>
            <person name="Ferreira P."/>
            <person name="Barriuso J."/>
            <person name="Kellner H."/>
            <person name="Castanera R."/>
            <person name="Alfaro M."/>
            <person name="Ramirez L."/>
            <person name="Pisabarro A.G."/>
            <person name="Kuo A."/>
            <person name="Tritt A."/>
            <person name="Lipzen A."/>
            <person name="He G."/>
            <person name="Yan M."/>
            <person name="Ng V."/>
            <person name="Cullen D."/>
            <person name="Martin F."/>
            <person name="Rosso M.-N."/>
            <person name="Henrissat B."/>
            <person name="Hibbett D."/>
            <person name="Martinez A.T."/>
            <person name="Grigoriev I.V."/>
        </authorList>
    </citation>
    <scope>NUCLEOTIDE SEQUENCE</scope>
    <source>
        <strain evidence="3">AH 40177</strain>
    </source>
</reference>
<accession>A0A9P5PTF3</accession>
<keyword evidence="4" id="KW-1185">Reference proteome</keyword>